<evidence type="ECO:0000313" key="1">
    <source>
        <dbReference type="EMBL" id="SZX62226.1"/>
    </source>
</evidence>
<proteinExistence type="predicted"/>
<protein>
    <submittedName>
        <fullName evidence="1">Uncharacterized protein</fullName>
    </submittedName>
</protein>
<accession>A0A383VCX7</accession>
<name>A0A383VCX7_TETOB</name>
<keyword evidence="2" id="KW-1185">Reference proteome</keyword>
<dbReference type="EMBL" id="FNXT01000212">
    <property type="protein sequence ID" value="SZX62226.1"/>
    <property type="molecule type" value="Genomic_DNA"/>
</dbReference>
<reference evidence="1 2" key="1">
    <citation type="submission" date="2016-10" db="EMBL/GenBank/DDBJ databases">
        <authorList>
            <person name="Cai Z."/>
        </authorList>
    </citation>
    <scope>NUCLEOTIDE SEQUENCE [LARGE SCALE GENOMIC DNA]</scope>
</reference>
<organism evidence="1 2">
    <name type="scientific">Tetradesmus obliquus</name>
    <name type="common">Green alga</name>
    <name type="synonym">Acutodesmus obliquus</name>
    <dbReference type="NCBI Taxonomy" id="3088"/>
    <lineage>
        <taxon>Eukaryota</taxon>
        <taxon>Viridiplantae</taxon>
        <taxon>Chlorophyta</taxon>
        <taxon>core chlorophytes</taxon>
        <taxon>Chlorophyceae</taxon>
        <taxon>CS clade</taxon>
        <taxon>Sphaeropleales</taxon>
        <taxon>Scenedesmaceae</taxon>
        <taxon>Tetradesmus</taxon>
    </lineage>
</organism>
<dbReference type="AlphaFoldDB" id="A0A383VCX7"/>
<evidence type="ECO:0000313" key="2">
    <source>
        <dbReference type="Proteomes" id="UP000256970"/>
    </source>
</evidence>
<sequence>MLAGVEVWVQAQQQLGIRTDIPAVAVSICCGGDWAHIRMPADEAAALLQLALNCSNPATAIAAALHVPATAAAAARRMPALLVPSVARKLLLTAATRHHTAAVLHMVGLASMQQHINADTREAMLAQLLADYDCVGLLWQLPIAPISTEALVRLLLTAVQGPASNQVVDLLCCSTAAQQFTPGQVDTLLRAGMHWHEAVAAQSGYSDEESNPWDRSPQRVFFGVYELPAICQLDATAVVSLLHAAVDSGHYEYFTALLRRLPAAAALSTGVVASLLQAAYQRKLLGAGALYGMRYLMDRLVALPAFAELSCTDVSQLMCAAIASYFGNAAAQLQESSDPWPVCWDKLRRHPATEEFSIEQLMQPLKVAAMHSFALTRTLSKLPAAQQLSSEALSGI</sequence>
<gene>
    <name evidence="1" type="ORF">BQ4739_LOCUS2830</name>
</gene>
<dbReference type="Proteomes" id="UP000256970">
    <property type="component" value="Unassembled WGS sequence"/>
</dbReference>